<dbReference type="EMBL" id="CAJFDH010000005">
    <property type="protein sequence ID" value="CAD5223691.1"/>
    <property type="molecule type" value="Genomic_DNA"/>
</dbReference>
<dbReference type="Proteomes" id="UP000783686">
    <property type="component" value="Unassembled WGS sequence"/>
</dbReference>
<name>A0A811L7L7_9BILA</name>
<proteinExistence type="predicted"/>
<evidence type="ECO:0008006" key="5">
    <source>
        <dbReference type="Google" id="ProtNLM"/>
    </source>
</evidence>
<evidence type="ECO:0000313" key="3">
    <source>
        <dbReference type="EMBL" id="CAD5223691.1"/>
    </source>
</evidence>
<accession>A0A811L7L7</accession>
<dbReference type="EMBL" id="CAJFCW020000005">
    <property type="protein sequence ID" value="CAG9118498.1"/>
    <property type="molecule type" value="Genomic_DNA"/>
</dbReference>
<dbReference type="InterPro" id="IPR027267">
    <property type="entry name" value="AH/BAR_dom_sf"/>
</dbReference>
<comment type="caution">
    <text evidence="3">The sequence shown here is derived from an EMBL/GenBank/DDBJ whole genome shotgun (WGS) entry which is preliminary data.</text>
</comment>
<reference evidence="3" key="1">
    <citation type="submission" date="2020-09" db="EMBL/GenBank/DDBJ databases">
        <authorList>
            <person name="Kikuchi T."/>
        </authorList>
    </citation>
    <scope>NUCLEOTIDE SEQUENCE</scope>
    <source>
        <strain evidence="3">SH1</strain>
    </source>
</reference>
<feature type="region of interest" description="Disordered" evidence="2">
    <location>
        <begin position="1"/>
        <end position="22"/>
    </location>
</feature>
<feature type="coiled-coil region" evidence="1">
    <location>
        <begin position="167"/>
        <end position="194"/>
    </location>
</feature>
<gene>
    <name evidence="3" type="ORF">BOKJ2_LOCUS10461</name>
</gene>
<keyword evidence="4" id="KW-1185">Reference proteome</keyword>
<organism evidence="3 4">
    <name type="scientific">Bursaphelenchus okinawaensis</name>
    <dbReference type="NCBI Taxonomy" id="465554"/>
    <lineage>
        <taxon>Eukaryota</taxon>
        <taxon>Metazoa</taxon>
        <taxon>Ecdysozoa</taxon>
        <taxon>Nematoda</taxon>
        <taxon>Chromadorea</taxon>
        <taxon>Rhabditida</taxon>
        <taxon>Tylenchina</taxon>
        <taxon>Tylenchomorpha</taxon>
        <taxon>Aphelenchoidea</taxon>
        <taxon>Aphelenchoididae</taxon>
        <taxon>Bursaphelenchus</taxon>
    </lineage>
</organism>
<dbReference type="Proteomes" id="UP000614601">
    <property type="component" value="Unassembled WGS sequence"/>
</dbReference>
<evidence type="ECO:0000256" key="2">
    <source>
        <dbReference type="SAM" id="MobiDB-lite"/>
    </source>
</evidence>
<protein>
    <recommendedName>
        <fullName evidence="5">BAR domain-containing protein</fullName>
    </recommendedName>
</protein>
<evidence type="ECO:0000256" key="1">
    <source>
        <dbReference type="SAM" id="Coils"/>
    </source>
</evidence>
<sequence length="265" mass="30602">MSSSNERSQSSKPGSKPTALQTKESGAKKGIFALFRYKNIKTTEYPHLLVSDRDFLEGFQKALLDMLINVCSSIQPSSEFITDVERMHFEYPEGRSPFKEVHELFKEAQVHYDFPAFLDNAERIKTMWSKLTTTHKSFHTMVKNDFTKSREFLVETYPAINTAFKDLDTARFKLDTANHDLKNAKNEEVRITRKKTADDNKASYDKTLTNTTELTLQGFKPRLYIAIEATKFISLYKRAHRLMFEAVQEGRNSKRCTCKFCASSK</sequence>
<dbReference type="SUPFAM" id="SSF103657">
    <property type="entry name" value="BAR/IMD domain-like"/>
    <property type="match status" value="1"/>
</dbReference>
<keyword evidence="1" id="KW-0175">Coiled coil</keyword>
<evidence type="ECO:0000313" key="4">
    <source>
        <dbReference type="Proteomes" id="UP000614601"/>
    </source>
</evidence>
<dbReference type="Gene3D" id="1.20.1270.60">
    <property type="entry name" value="Arfaptin homology (AH) domain/BAR domain"/>
    <property type="match status" value="1"/>
</dbReference>
<dbReference type="AlphaFoldDB" id="A0A811L7L7"/>